<feature type="domain" description="NB-ARC" evidence="11">
    <location>
        <begin position="191"/>
        <end position="368"/>
    </location>
</feature>
<dbReference type="InterPro" id="IPR042197">
    <property type="entry name" value="Apaf_helical"/>
</dbReference>
<dbReference type="Pfam" id="PF23559">
    <property type="entry name" value="WHD_DRP"/>
    <property type="match status" value="1"/>
</dbReference>
<dbReference type="Pfam" id="PF23598">
    <property type="entry name" value="LRR_14"/>
    <property type="match status" value="1"/>
</dbReference>
<dbReference type="Proteomes" id="UP001642360">
    <property type="component" value="Unassembled WGS sequence"/>
</dbReference>
<dbReference type="SUPFAM" id="SSF52540">
    <property type="entry name" value="P-loop containing nucleoside triphosphate hydrolases"/>
    <property type="match status" value="1"/>
</dbReference>
<evidence type="ECO:0000259" key="13">
    <source>
        <dbReference type="Pfam" id="PF23598"/>
    </source>
</evidence>
<dbReference type="GO" id="GO:0009626">
    <property type="term" value="P:plant-type hypersensitive response"/>
    <property type="evidence" value="ECO:0007669"/>
    <property type="project" value="UniProtKB-KW"/>
</dbReference>
<evidence type="ECO:0000256" key="10">
    <source>
        <dbReference type="ARBA" id="ARBA00022840"/>
    </source>
</evidence>
<dbReference type="InterPro" id="IPR058922">
    <property type="entry name" value="WHD_DRP"/>
</dbReference>
<comment type="subcellular location">
    <subcellularLocation>
        <location evidence="2">Cytoplasm</location>
    </subcellularLocation>
</comment>
<keyword evidence="9" id="KW-0611">Plant defense</keyword>
<evidence type="ECO:0000259" key="12">
    <source>
        <dbReference type="Pfam" id="PF23559"/>
    </source>
</evidence>
<keyword evidence="7" id="KW-0677">Repeat</keyword>
<reference evidence="14 15" key="1">
    <citation type="submission" date="2024-02" db="EMBL/GenBank/DDBJ databases">
        <authorList>
            <person name="Vignale AGUSTIN F."/>
            <person name="Sosa J E."/>
            <person name="Modenutti C."/>
        </authorList>
    </citation>
    <scope>NUCLEOTIDE SEQUENCE [LARGE SCALE GENOMIC DNA]</scope>
</reference>
<dbReference type="InterPro" id="IPR044974">
    <property type="entry name" value="Disease_R_plants"/>
</dbReference>
<proteinExistence type="inferred from homology"/>
<dbReference type="InterPro" id="IPR002182">
    <property type="entry name" value="NB-ARC"/>
</dbReference>
<dbReference type="GO" id="GO:0005524">
    <property type="term" value="F:ATP binding"/>
    <property type="evidence" value="ECO:0007669"/>
    <property type="project" value="UniProtKB-KW"/>
</dbReference>
<evidence type="ECO:0000313" key="15">
    <source>
        <dbReference type="Proteomes" id="UP001642360"/>
    </source>
</evidence>
<dbReference type="Gene3D" id="3.40.50.300">
    <property type="entry name" value="P-loop containing nucleotide triphosphate hydrolases"/>
    <property type="match status" value="1"/>
</dbReference>
<evidence type="ECO:0000256" key="2">
    <source>
        <dbReference type="ARBA" id="ARBA00004496"/>
    </source>
</evidence>
<gene>
    <name evidence="14" type="ORF">ILEXP_LOCUS38597</name>
</gene>
<keyword evidence="5" id="KW-0433">Leucine-rich repeat</keyword>
<dbReference type="Gene3D" id="1.10.10.10">
    <property type="entry name" value="Winged helix-like DNA-binding domain superfamily/Winged helix DNA-binding domain"/>
    <property type="match status" value="1"/>
</dbReference>
<dbReference type="AlphaFoldDB" id="A0ABC8TP30"/>
<dbReference type="Gene3D" id="3.80.10.10">
    <property type="entry name" value="Ribonuclease Inhibitor"/>
    <property type="match status" value="1"/>
</dbReference>
<keyword evidence="4" id="KW-0963">Cytoplasm</keyword>
<evidence type="ECO:0000313" key="14">
    <source>
        <dbReference type="EMBL" id="CAK9169153.1"/>
    </source>
</evidence>
<evidence type="ECO:0000256" key="6">
    <source>
        <dbReference type="ARBA" id="ARBA00022667"/>
    </source>
</evidence>
<keyword evidence="8" id="KW-0547">Nucleotide-binding</keyword>
<organism evidence="14 15">
    <name type="scientific">Ilex paraguariensis</name>
    <name type="common">yerba mate</name>
    <dbReference type="NCBI Taxonomy" id="185542"/>
    <lineage>
        <taxon>Eukaryota</taxon>
        <taxon>Viridiplantae</taxon>
        <taxon>Streptophyta</taxon>
        <taxon>Embryophyta</taxon>
        <taxon>Tracheophyta</taxon>
        <taxon>Spermatophyta</taxon>
        <taxon>Magnoliopsida</taxon>
        <taxon>eudicotyledons</taxon>
        <taxon>Gunneridae</taxon>
        <taxon>Pentapetalae</taxon>
        <taxon>asterids</taxon>
        <taxon>campanulids</taxon>
        <taxon>Aquifoliales</taxon>
        <taxon>Aquifoliaceae</taxon>
        <taxon>Ilex</taxon>
    </lineage>
</organism>
<dbReference type="CDD" id="cd14798">
    <property type="entry name" value="RX-CC_like"/>
    <property type="match status" value="1"/>
</dbReference>
<evidence type="ECO:0000256" key="8">
    <source>
        <dbReference type="ARBA" id="ARBA00022741"/>
    </source>
</evidence>
<dbReference type="InterPro" id="IPR038005">
    <property type="entry name" value="RX-like_CC"/>
</dbReference>
<accession>A0ABC8TP30</accession>
<keyword evidence="15" id="KW-1185">Reference proteome</keyword>
<comment type="function">
    <text evidence="1">Confers resistance to late blight (Phytophthora infestans) races carrying the avirulence gene Avr1. Resistance proteins guard the plant against pathogens that contain an appropriate avirulence protein via an indirect interaction with this avirulence protein. That triggers a defense system including the hypersensitive response, which restricts the pathogen growth.</text>
</comment>
<dbReference type="PRINTS" id="PR00364">
    <property type="entry name" value="DISEASERSIST"/>
</dbReference>
<dbReference type="FunFam" id="3.40.50.300:FF:001091">
    <property type="entry name" value="Probable disease resistance protein At1g61300"/>
    <property type="match status" value="1"/>
</dbReference>
<dbReference type="PANTHER" id="PTHR23155">
    <property type="entry name" value="DISEASE RESISTANCE PROTEIN RP"/>
    <property type="match status" value="1"/>
</dbReference>
<dbReference type="PANTHER" id="PTHR23155:SF1152">
    <property type="entry name" value="AAA+ ATPASE DOMAIN-CONTAINING PROTEIN"/>
    <property type="match status" value="1"/>
</dbReference>
<feature type="domain" description="Disease resistance protein winged helix" evidence="12">
    <location>
        <begin position="456"/>
        <end position="522"/>
    </location>
</feature>
<evidence type="ECO:0000256" key="5">
    <source>
        <dbReference type="ARBA" id="ARBA00022614"/>
    </source>
</evidence>
<evidence type="ECO:0000256" key="7">
    <source>
        <dbReference type="ARBA" id="ARBA00022737"/>
    </source>
</evidence>
<comment type="similarity">
    <text evidence="3">Belongs to the disease resistance NB-LRR family.</text>
</comment>
<comment type="caution">
    <text evidence="14">The sequence shown here is derived from an EMBL/GenBank/DDBJ whole genome shotgun (WGS) entry which is preliminary data.</text>
</comment>
<evidence type="ECO:0000256" key="3">
    <source>
        <dbReference type="ARBA" id="ARBA00008894"/>
    </source>
</evidence>
<dbReference type="Gene3D" id="1.10.8.430">
    <property type="entry name" value="Helical domain of apoptotic protease-activating factors"/>
    <property type="match status" value="1"/>
</dbReference>
<feature type="domain" description="Disease resistance R13L4/SHOC-2-like LRR" evidence="13">
    <location>
        <begin position="586"/>
        <end position="845"/>
    </location>
</feature>
<dbReference type="InterPro" id="IPR036388">
    <property type="entry name" value="WH-like_DNA-bd_sf"/>
</dbReference>
<name>A0ABC8TP30_9AQUA</name>
<dbReference type="InterPro" id="IPR027417">
    <property type="entry name" value="P-loop_NTPase"/>
</dbReference>
<keyword evidence="6" id="KW-0381">Hypersensitive response</keyword>
<dbReference type="InterPro" id="IPR055414">
    <property type="entry name" value="LRR_R13L4/SHOC2-like"/>
</dbReference>
<protein>
    <submittedName>
        <fullName evidence="14">Uncharacterized protein</fullName>
    </submittedName>
</protein>
<evidence type="ECO:0000256" key="1">
    <source>
        <dbReference type="ARBA" id="ARBA00002074"/>
    </source>
</evidence>
<evidence type="ECO:0000256" key="9">
    <source>
        <dbReference type="ARBA" id="ARBA00022821"/>
    </source>
</evidence>
<dbReference type="InterPro" id="IPR032675">
    <property type="entry name" value="LRR_dom_sf"/>
</dbReference>
<evidence type="ECO:0000256" key="4">
    <source>
        <dbReference type="ARBA" id="ARBA00022490"/>
    </source>
</evidence>
<dbReference type="EMBL" id="CAUOFW020005252">
    <property type="protein sequence ID" value="CAK9169153.1"/>
    <property type="molecule type" value="Genomic_DNA"/>
</dbReference>
<keyword evidence="10" id="KW-0067">ATP-binding</keyword>
<dbReference type="SUPFAM" id="SSF52058">
    <property type="entry name" value="L domain-like"/>
    <property type="match status" value="1"/>
</dbReference>
<dbReference type="Gene3D" id="1.20.5.4130">
    <property type="match status" value="1"/>
</dbReference>
<dbReference type="Pfam" id="PF00931">
    <property type="entry name" value="NB-ARC"/>
    <property type="match status" value="1"/>
</dbReference>
<evidence type="ECO:0000259" key="11">
    <source>
        <dbReference type="Pfam" id="PF00931"/>
    </source>
</evidence>
<sequence length="900" mass="103641">MADSVVDFLLEDLRQVLSRCTALILEEMVPIEVLYEDLKFIKDFLRDSKEKFNESDELKILVTHIGEMASKALVDLDMFTIISLMYEGMNISERFYQVFGRSQKVRDMILEVKSIKKQVLEIYDKKLYSIAVPQEETIAEIISRVEELEDNDKFSDPVVQEVNMSATSSRSTGSRASKSIVEEETLVGFEDEAMAIMERLTGVQRQLDVISIVGMAGLGKTTVARKLYNDPFIVYHFYIRGWIYVSQVYRKRDLLLGLLSSIVKNKDDFFAMSDEDTFREEKLGEELYKRLKGMRFLIVMDNIWDLLAWNDLRQYFPNDNNGSRILLTTRLKEVALDIKASKPPHCLRFLTKAESWDLFQQKVFLRNSCPPELRKIGMEIVERCWGLPLAIVVVAGFLAEEEKTQELWNQFANRVRWSSFGDRNEKFMEILEMSYLNLPSHLKPCFTYFGALQIHYEIPVWRLICLWIAQGFIRPNGLQSLEDIAEGYLMDLIDRSLIIPAKKSSDGKIKACHIHDTLHDLCLRKAPKFQVPIYQHGAVISSSGSGPISYNYPTFLSHDTPVIPGKSSVPHVHFLSLDISGRNAHPNLTMLSIYKQLRVFDISHITLKLFPVVILQLVHLRYLALQIYFTESLPSLISNLWNLETLILYKRGGIKITIPRIWKMQKLRHIHISAPLELVDPCCDTWNLLNDLQTISTLCLSSLSEDVLKMIPNLRKLGLFIPLSPFGNLSFPVLANLVQLTTLKLVYWRWNSSPSSIPQMCMFPPNLQKLTLLGGHVDWKETSTLGLLPSLEVLKLEYDAFKGKQWKTPNGGFRRLKFLKLKHMNLEQWIASSNHFPFLQRLVLDGCRRLKELPSGLCNTPTLLMIELYQPRSSAVECARRIEEERHNSGDDGLKILIYN</sequence>